<keyword evidence="3" id="KW-0285">Flavoprotein</keyword>
<comment type="cofactor">
    <cofactor evidence="1">
        <name>FAD</name>
        <dbReference type="ChEBI" id="CHEBI:57692"/>
    </cofactor>
</comment>
<comment type="similarity">
    <text evidence="2">Belongs to the GMC oxidoreductase family.</text>
</comment>
<dbReference type="SUPFAM" id="SSF54373">
    <property type="entry name" value="FAD-linked reductases, C-terminal domain"/>
    <property type="match status" value="1"/>
</dbReference>
<dbReference type="EC" id="1.1.99.1" evidence="6"/>
<evidence type="ECO:0000256" key="4">
    <source>
        <dbReference type="ARBA" id="ARBA00022827"/>
    </source>
</evidence>
<evidence type="ECO:0000256" key="3">
    <source>
        <dbReference type="ARBA" id="ARBA00022630"/>
    </source>
</evidence>
<dbReference type="Proteomes" id="UP001183648">
    <property type="component" value="Unassembled WGS sequence"/>
</dbReference>
<gene>
    <name evidence="6" type="ORF">J2S63_000008</name>
</gene>
<dbReference type="InterPro" id="IPR007867">
    <property type="entry name" value="GMC_OxRtase_C"/>
</dbReference>
<evidence type="ECO:0000313" key="6">
    <source>
        <dbReference type="EMBL" id="MDR7360455.1"/>
    </source>
</evidence>
<keyword evidence="4" id="KW-0274">FAD</keyword>
<keyword evidence="7" id="KW-1185">Reference proteome</keyword>
<evidence type="ECO:0000313" key="7">
    <source>
        <dbReference type="Proteomes" id="UP001183648"/>
    </source>
</evidence>
<dbReference type="Gene3D" id="3.30.560.10">
    <property type="entry name" value="Glucose Oxidase, domain 3"/>
    <property type="match status" value="1"/>
</dbReference>
<dbReference type="Gene3D" id="3.50.50.60">
    <property type="entry name" value="FAD/NAD(P)-binding domain"/>
    <property type="match status" value="1"/>
</dbReference>
<dbReference type="InterPro" id="IPR000172">
    <property type="entry name" value="GMC_OxRdtase_N"/>
</dbReference>
<evidence type="ECO:0000256" key="1">
    <source>
        <dbReference type="ARBA" id="ARBA00001974"/>
    </source>
</evidence>
<keyword evidence="6" id="KW-0560">Oxidoreductase</keyword>
<accession>A0ABU2BP85</accession>
<dbReference type="InterPro" id="IPR012132">
    <property type="entry name" value="GMC_OxRdtase"/>
</dbReference>
<dbReference type="RefSeq" id="WP_310296918.1">
    <property type="nucleotide sequence ID" value="NZ_BAAAPS010000006.1"/>
</dbReference>
<dbReference type="PROSITE" id="PS00624">
    <property type="entry name" value="GMC_OXRED_2"/>
    <property type="match status" value="1"/>
</dbReference>
<protein>
    <submittedName>
        <fullName evidence="6">Choline dehydrogenase</fullName>
        <ecNumber evidence="6">1.1.99.1</ecNumber>
    </submittedName>
</protein>
<evidence type="ECO:0000259" key="5">
    <source>
        <dbReference type="PROSITE" id="PS00624"/>
    </source>
</evidence>
<organism evidence="6 7">
    <name type="scientific">Nocardioides marmoribigeumensis</name>
    <dbReference type="NCBI Taxonomy" id="433649"/>
    <lineage>
        <taxon>Bacteria</taxon>
        <taxon>Bacillati</taxon>
        <taxon>Actinomycetota</taxon>
        <taxon>Actinomycetes</taxon>
        <taxon>Propionibacteriales</taxon>
        <taxon>Nocardioidaceae</taxon>
        <taxon>Nocardioides</taxon>
    </lineage>
</organism>
<dbReference type="EMBL" id="JAVDYG010000001">
    <property type="protein sequence ID" value="MDR7360455.1"/>
    <property type="molecule type" value="Genomic_DNA"/>
</dbReference>
<reference evidence="6 7" key="1">
    <citation type="submission" date="2023-07" db="EMBL/GenBank/DDBJ databases">
        <title>Sequencing the genomes of 1000 actinobacteria strains.</title>
        <authorList>
            <person name="Klenk H.-P."/>
        </authorList>
    </citation>
    <scope>NUCLEOTIDE SEQUENCE [LARGE SCALE GENOMIC DNA]</scope>
    <source>
        <strain evidence="6 7">DSM 19426</strain>
    </source>
</reference>
<proteinExistence type="inferred from homology"/>
<sequence length="539" mass="58168">MAKETYDYVVVGAGSSGAVVAARLSEDPRTTVLLLEAGPPPDADEINVPVAFAGLFKTKWDWNYQTGEQKQLNRRRAYWPRMKALGGCSSMNAMIYIRGNRADYDGWRDAHGATGWGYDDVLPYFKRAEGNSRLGGPYHGQDGPLSVEDRRYTHPLTHAWLDSAVQAGFARTDDFNGAEQEGAGLYQVTCRKGRRWSTYKAYLEPAADRSNLVVRTDALVEKVVVEGGRAVGVRYRRGAEVVTAYAEGEVILSGGAVNSPQLLMLSGIGPAQHLGEHGIDVVQHLPGVGENLHDHPATPVVWHTKDASDLIQFNTLANFLRAKATGTGPLVSNVGEGGAFFRSRDGLEAPDLQIHVAPSGFWDNALHEATTRKVTVAPTLVNVFSRGRLRLRSADPTWHPDIDPAYFDDQADLDAMVAGIRRCLETVQSGPLAKHIAAPFLPGRADPTDEDLVAHIREQTQTLYHPVGTCAMGTGENAVVDPELRVHGIEGLRVVDASVMPVVPRGNTNAPSVMVGEKAADLIRGGAPAPATPREGALA</sequence>
<dbReference type="PANTHER" id="PTHR11552">
    <property type="entry name" value="GLUCOSE-METHANOL-CHOLINE GMC OXIDOREDUCTASE"/>
    <property type="match status" value="1"/>
</dbReference>
<dbReference type="SUPFAM" id="SSF51905">
    <property type="entry name" value="FAD/NAD(P)-binding domain"/>
    <property type="match status" value="1"/>
</dbReference>
<name>A0ABU2BP85_9ACTN</name>
<feature type="domain" description="Glucose-methanol-choline oxidoreductase N-terminal" evidence="5">
    <location>
        <begin position="255"/>
        <end position="269"/>
    </location>
</feature>
<dbReference type="GO" id="GO:0008812">
    <property type="term" value="F:choline dehydrogenase activity"/>
    <property type="evidence" value="ECO:0007669"/>
    <property type="project" value="UniProtKB-EC"/>
</dbReference>
<dbReference type="InterPro" id="IPR036188">
    <property type="entry name" value="FAD/NAD-bd_sf"/>
</dbReference>
<dbReference type="Pfam" id="PF05199">
    <property type="entry name" value="GMC_oxred_C"/>
    <property type="match status" value="1"/>
</dbReference>
<dbReference type="PANTHER" id="PTHR11552:SF147">
    <property type="entry name" value="CHOLINE DEHYDROGENASE, MITOCHONDRIAL"/>
    <property type="match status" value="1"/>
</dbReference>
<comment type="caution">
    <text evidence="6">The sequence shown here is derived from an EMBL/GenBank/DDBJ whole genome shotgun (WGS) entry which is preliminary data.</text>
</comment>
<dbReference type="Pfam" id="PF00732">
    <property type="entry name" value="GMC_oxred_N"/>
    <property type="match status" value="1"/>
</dbReference>
<dbReference type="PIRSF" id="PIRSF000137">
    <property type="entry name" value="Alcohol_oxidase"/>
    <property type="match status" value="1"/>
</dbReference>
<evidence type="ECO:0000256" key="2">
    <source>
        <dbReference type="ARBA" id="ARBA00010790"/>
    </source>
</evidence>